<dbReference type="NCBIfam" id="TIGR00125">
    <property type="entry name" value="cyt_tran_rel"/>
    <property type="match status" value="1"/>
</dbReference>
<dbReference type="Proteomes" id="UP000199435">
    <property type="component" value="Unassembled WGS sequence"/>
</dbReference>
<dbReference type="Gene3D" id="3.40.50.620">
    <property type="entry name" value="HUPs"/>
    <property type="match status" value="1"/>
</dbReference>
<name>A0A1C3U693_9HYPH</name>
<accession>A0A1C3U693</accession>
<organism evidence="4 5">
    <name type="scientific">Rhizobium miluonense</name>
    <dbReference type="NCBI Taxonomy" id="411945"/>
    <lineage>
        <taxon>Bacteria</taxon>
        <taxon>Pseudomonadati</taxon>
        <taxon>Pseudomonadota</taxon>
        <taxon>Alphaproteobacteria</taxon>
        <taxon>Hyphomicrobiales</taxon>
        <taxon>Rhizobiaceae</taxon>
        <taxon>Rhizobium/Agrobacterium group</taxon>
        <taxon>Rhizobium</taxon>
    </lineage>
</organism>
<proteinExistence type="predicted"/>
<dbReference type="Pfam" id="PF01467">
    <property type="entry name" value="CTP_transf_like"/>
    <property type="match status" value="1"/>
</dbReference>
<keyword evidence="1 4" id="KW-0808">Transferase</keyword>
<evidence type="ECO:0000259" key="3">
    <source>
        <dbReference type="Pfam" id="PF01467"/>
    </source>
</evidence>
<dbReference type="InterPro" id="IPR050385">
    <property type="entry name" value="Archaeal_FAD_synthase"/>
</dbReference>
<dbReference type="InterPro" id="IPR014729">
    <property type="entry name" value="Rossmann-like_a/b/a_fold"/>
</dbReference>
<keyword evidence="2 4" id="KW-0548">Nucleotidyltransferase</keyword>
<keyword evidence="5" id="KW-1185">Reference proteome</keyword>
<feature type="domain" description="Cytidyltransferase-like" evidence="3">
    <location>
        <begin position="6"/>
        <end position="132"/>
    </location>
</feature>
<dbReference type="PANTHER" id="PTHR43793">
    <property type="entry name" value="FAD SYNTHASE"/>
    <property type="match status" value="1"/>
</dbReference>
<dbReference type="GO" id="GO:0016779">
    <property type="term" value="F:nucleotidyltransferase activity"/>
    <property type="evidence" value="ECO:0007669"/>
    <property type="project" value="UniProtKB-KW"/>
</dbReference>
<dbReference type="OrthoDB" id="9802794at2"/>
<evidence type="ECO:0000313" key="5">
    <source>
        <dbReference type="Proteomes" id="UP000199435"/>
    </source>
</evidence>
<reference evidence="5" key="1">
    <citation type="submission" date="2016-08" db="EMBL/GenBank/DDBJ databases">
        <authorList>
            <person name="Varghese N."/>
            <person name="Submissions Spin"/>
        </authorList>
    </citation>
    <scope>NUCLEOTIDE SEQUENCE [LARGE SCALE GENOMIC DNA]</scope>
    <source>
        <strain evidence="5">HAMBI 2971</strain>
    </source>
</reference>
<dbReference type="InterPro" id="IPR004821">
    <property type="entry name" value="Cyt_trans-like"/>
</dbReference>
<dbReference type="PANTHER" id="PTHR43793:SF1">
    <property type="entry name" value="FAD SYNTHASE"/>
    <property type="match status" value="1"/>
</dbReference>
<dbReference type="SUPFAM" id="SSF52374">
    <property type="entry name" value="Nucleotidylyl transferase"/>
    <property type="match status" value="1"/>
</dbReference>
<dbReference type="STRING" id="411945.GA0061102_100241"/>
<evidence type="ECO:0000256" key="2">
    <source>
        <dbReference type="ARBA" id="ARBA00022695"/>
    </source>
</evidence>
<evidence type="ECO:0000256" key="1">
    <source>
        <dbReference type="ARBA" id="ARBA00022679"/>
    </source>
</evidence>
<dbReference type="AlphaFoldDB" id="A0A1C3U693"/>
<gene>
    <name evidence="4" type="ORF">GA0061102_100241</name>
</gene>
<evidence type="ECO:0000313" key="4">
    <source>
        <dbReference type="EMBL" id="SCB10979.1"/>
    </source>
</evidence>
<dbReference type="EMBL" id="FMAH01000002">
    <property type="protein sequence ID" value="SCB10979.1"/>
    <property type="molecule type" value="Genomic_DNA"/>
</dbReference>
<sequence>MTRIGYAPGAYDLFHIGHLNLLRRAREHCDYLIAGVVADEVLIAHKGVSPVVPLDERLEIVRNVRFVDAVHAATTNDKVEIWRDLRFNVLFKGNDWQGVEKGARLEQDLAVLGVEVVYFPYTLSTSSSALRKALENIDAMAVRSPVEFAPAMHHGRKNRVAGNPL</sequence>
<dbReference type="RefSeq" id="WP_092843785.1">
    <property type="nucleotide sequence ID" value="NZ_FMAH01000002.1"/>
</dbReference>
<protein>
    <submittedName>
        <fullName evidence="4">Glycerol-3-phosphate cytidylyltransferase</fullName>
    </submittedName>
</protein>